<dbReference type="CDD" id="cd09074">
    <property type="entry name" value="INPP5c"/>
    <property type="match status" value="2"/>
</dbReference>
<evidence type="ECO:0000256" key="2">
    <source>
        <dbReference type="ARBA" id="ARBA00004580"/>
    </source>
</evidence>
<dbReference type="Gene3D" id="1.10.555.10">
    <property type="entry name" value="Rho GTPase activation protein"/>
    <property type="match status" value="1"/>
</dbReference>
<dbReference type="Gene3D" id="2.60.40.10">
    <property type="entry name" value="Immunoglobulins"/>
    <property type="match status" value="1"/>
</dbReference>
<dbReference type="InterPro" id="IPR048869">
    <property type="entry name" value="OCRL-1_2_ASH"/>
</dbReference>
<evidence type="ECO:0000256" key="1">
    <source>
        <dbReference type="ARBA" id="ARBA00004146"/>
    </source>
</evidence>
<dbReference type="Pfam" id="PF21310">
    <property type="entry name" value="OCRL-like_ASH"/>
    <property type="match status" value="1"/>
</dbReference>
<dbReference type="GO" id="GO:0030670">
    <property type="term" value="C:phagocytic vesicle membrane"/>
    <property type="evidence" value="ECO:0007669"/>
    <property type="project" value="UniProtKB-SubCell"/>
</dbReference>
<accession>A0A0R3S4B1</accession>
<reference evidence="7" key="1">
    <citation type="submission" date="2017-02" db="UniProtKB">
        <authorList>
            <consortium name="WormBaseParasite"/>
        </authorList>
    </citation>
    <scope>IDENTIFICATION</scope>
</reference>
<dbReference type="InterPro" id="IPR036691">
    <property type="entry name" value="Endo/exonu/phosph_ase_sf"/>
</dbReference>
<comment type="subcellular location">
    <subcellularLocation>
        <location evidence="2">Cytoplasmic vesicle</location>
        <location evidence="2">Phagosome membrane</location>
    </subcellularLocation>
    <subcellularLocation>
        <location evidence="1">Early endosome membrane</location>
    </subcellularLocation>
</comment>
<dbReference type="GO" id="GO:0007165">
    <property type="term" value="P:signal transduction"/>
    <property type="evidence" value="ECO:0007669"/>
    <property type="project" value="InterPro"/>
</dbReference>
<proteinExistence type="predicted"/>
<feature type="domain" description="Inositol polyphosphate-related phosphatase" evidence="5">
    <location>
        <begin position="427"/>
        <end position="736"/>
    </location>
</feature>
<keyword evidence="6" id="KW-1185">Reference proteome</keyword>
<protein>
    <submittedName>
        <fullName evidence="7">IPPc domain-containing protein</fullName>
    </submittedName>
</protein>
<dbReference type="InterPro" id="IPR013783">
    <property type="entry name" value="Ig-like_fold"/>
</dbReference>
<dbReference type="GO" id="GO:0031901">
    <property type="term" value="C:early endosome membrane"/>
    <property type="evidence" value="ECO:0007669"/>
    <property type="project" value="UniProtKB-SubCell"/>
</dbReference>
<dbReference type="InterPro" id="IPR000198">
    <property type="entry name" value="RhoGAP_dom"/>
</dbReference>
<dbReference type="SUPFAM" id="SSF48350">
    <property type="entry name" value="GTPase activation domain, GAP"/>
    <property type="match status" value="1"/>
</dbReference>
<dbReference type="STRING" id="1147741.A0A0R3S4B1"/>
<dbReference type="PANTHER" id="PTHR11200:SF300">
    <property type="entry name" value="TYPE II INOSITOL 1,4,5-TRISPHOSPHATE 5-PHOSPHATASE"/>
    <property type="match status" value="1"/>
</dbReference>
<evidence type="ECO:0000313" key="7">
    <source>
        <dbReference type="WBParaSite" id="EEL_0000962801-mRNA-1"/>
    </source>
</evidence>
<name>A0A0R3S4B1_9BILA</name>
<dbReference type="WBParaSite" id="EEL_0000962801-mRNA-1">
    <property type="protein sequence ID" value="EEL_0000962801-mRNA-1"/>
    <property type="gene ID" value="EEL_0000962801"/>
</dbReference>
<dbReference type="InterPro" id="IPR000300">
    <property type="entry name" value="IPPc"/>
</dbReference>
<dbReference type="SMART" id="SM00128">
    <property type="entry name" value="IPPc"/>
    <property type="match status" value="2"/>
</dbReference>
<sequence>MHVSSNRLNVDTLLRDWESTYSSYRTSSIFITTFNVNGRIPRLGGISGWLSCENILPPDFYIIGPTFSLVCTSRLQEMDLSPQAFIMNTSTRHTEWKVIIAKSFPKGSDYDLIGEIRLVGILLAIYRRVGSKIKVRPSEIDAVVVPADRHNVLGTTLSHKGGVAISMYMNDTAVCFVNVHFSAHIEGNEKRIMDYKHIVKNIHFRRNDKTLFDHDAIFWFGDLNFRLDTAYGMNNDDLRKLCNDDQAFRDMIVYDQLRRAMKLEIIFKNFKEPETLNFRPTFKYDINSDNWDSSKKKRVPAWCDRILWWNQKSVRIRQKFYDSVSSIKFSDHRPVRALFYLGVREIDWTEYEKAYQRAVTKASCRRSMKKEKRKSITHLPDCRKLALQIYGRRMTFYTIGNVAPALSRRDDIEEVMRDWESRYSTYTATSIFITTFNVNGRMPVVEDLSNWLTYSGTSAPDFFVIGLQEMDLSPQAFLMNTSTRHSGWQAVIQKSLPTSTSYILVQEVRLVGILLIIYRRMDCKVRIDSATIDVEIVPTGFPLLGRMGNKGGVAVSLQINDSYLCFVNSHFAAGQEELEKRNQDYREISQIRFPKSNRSLFDHDIIFWFGDMNFRLETNNDLSNDDLRRLCADENTFRDMIIFDQLKKQKKLNHIFVDFKEPDVLNFRPTYKYDPGTTRWDTSEKCRCPAWCDRILWWHRDGVNIRQQFYESVESVVFSDHKPVRSVFHVEIRSVDEAKRNACLEEAIREADRRANEALPQIELSQSEVDFGKVYFFQSASRMLTIKNTGKTKISFSFGARPNRAALCEPWLSVTPPNARLQPGASCTISLQILIDKAVAWTMNGDGKLSEILVLRLYRGRHYFVTVSAHYQHSCFGSSFIHLICKEKKESSAFELVNLTSTPTSLISAVMAGIPESVFRISETLKQNGLERICFDDPSAHSEFTALRNALDTGKPINLFEACKSAFSMYDTLLTLITSFKESIIPPHLQAECLRAAGNISSCWSCVEKFPVENRNMFIYFIGFVTELMKQNSTADTQMQLLADIIFKRPTDQDGDLQRLKFLETFISGSREGSGSVPSLPAHCHHDADLIVL</sequence>
<evidence type="ECO:0000256" key="4">
    <source>
        <dbReference type="ARBA" id="ARBA00023329"/>
    </source>
</evidence>
<dbReference type="InterPro" id="IPR046985">
    <property type="entry name" value="IP5"/>
</dbReference>
<dbReference type="GO" id="GO:0004439">
    <property type="term" value="F:phosphatidylinositol-4,5-bisphosphate 5-phosphatase activity"/>
    <property type="evidence" value="ECO:0007669"/>
    <property type="project" value="TreeGrafter"/>
</dbReference>
<evidence type="ECO:0000313" key="6">
    <source>
        <dbReference type="Proteomes" id="UP000050640"/>
    </source>
</evidence>
<dbReference type="SUPFAM" id="SSF56219">
    <property type="entry name" value="DNase I-like"/>
    <property type="match status" value="2"/>
</dbReference>
<dbReference type="InterPro" id="IPR008936">
    <property type="entry name" value="Rho_GTPase_activation_prot"/>
</dbReference>
<dbReference type="AlphaFoldDB" id="A0A0R3S4B1"/>
<evidence type="ECO:0000259" key="5">
    <source>
        <dbReference type="SMART" id="SM00128"/>
    </source>
</evidence>
<feature type="domain" description="Inositol polyphosphate-related phosphatase" evidence="5">
    <location>
        <begin position="25"/>
        <end position="347"/>
    </location>
</feature>
<keyword evidence="4" id="KW-0968">Cytoplasmic vesicle</keyword>
<evidence type="ECO:0000256" key="3">
    <source>
        <dbReference type="ARBA" id="ARBA00022753"/>
    </source>
</evidence>
<dbReference type="PANTHER" id="PTHR11200">
    <property type="entry name" value="INOSITOL 5-PHOSPHATASE"/>
    <property type="match status" value="1"/>
</dbReference>
<dbReference type="Pfam" id="PF22669">
    <property type="entry name" value="Exo_endo_phos2"/>
    <property type="match status" value="2"/>
</dbReference>
<dbReference type="Gene3D" id="3.60.10.10">
    <property type="entry name" value="Endonuclease/exonuclease/phosphatase"/>
    <property type="match status" value="2"/>
</dbReference>
<organism evidence="6 7">
    <name type="scientific">Elaeophora elaphi</name>
    <dbReference type="NCBI Taxonomy" id="1147741"/>
    <lineage>
        <taxon>Eukaryota</taxon>
        <taxon>Metazoa</taxon>
        <taxon>Ecdysozoa</taxon>
        <taxon>Nematoda</taxon>
        <taxon>Chromadorea</taxon>
        <taxon>Rhabditida</taxon>
        <taxon>Spirurina</taxon>
        <taxon>Spiruromorpha</taxon>
        <taxon>Filarioidea</taxon>
        <taxon>Onchocercidae</taxon>
        <taxon>Elaeophora</taxon>
    </lineage>
</organism>
<dbReference type="Pfam" id="PF00620">
    <property type="entry name" value="RhoGAP"/>
    <property type="match status" value="1"/>
</dbReference>
<dbReference type="Proteomes" id="UP000050640">
    <property type="component" value="Unplaced"/>
</dbReference>
<dbReference type="GO" id="GO:0046856">
    <property type="term" value="P:phosphatidylinositol dephosphorylation"/>
    <property type="evidence" value="ECO:0007669"/>
    <property type="project" value="InterPro"/>
</dbReference>
<keyword evidence="3" id="KW-0967">Endosome</keyword>